<proteinExistence type="predicted"/>
<dbReference type="AlphaFoldDB" id="A6JTW2"/>
<dbReference type="Proteomes" id="UP000234681">
    <property type="component" value="Chromosome 3"/>
</dbReference>
<gene>
    <name evidence="1" type="ORF">rCG_45428</name>
</gene>
<organism evidence="1 2">
    <name type="scientific">Rattus norvegicus</name>
    <name type="common">Rat</name>
    <dbReference type="NCBI Taxonomy" id="10116"/>
    <lineage>
        <taxon>Eukaryota</taxon>
        <taxon>Metazoa</taxon>
        <taxon>Chordata</taxon>
        <taxon>Craniata</taxon>
        <taxon>Vertebrata</taxon>
        <taxon>Euteleostomi</taxon>
        <taxon>Mammalia</taxon>
        <taxon>Eutheria</taxon>
        <taxon>Euarchontoglires</taxon>
        <taxon>Glires</taxon>
        <taxon>Rodentia</taxon>
        <taxon>Myomorpha</taxon>
        <taxon>Muroidea</taxon>
        <taxon>Muridae</taxon>
        <taxon>Murinae</taxon>
        <taxon>Rattus</taxon>
    </lineage>
</organism>
<evidence type="ECO:0000313" key="1">
    <source>
        <dbReference type="EMBL" id="EDL93337.1"/>
    </source>
</evidence>
<evidence type="ECO:0000313" key="2">
    <source>
        <dbReference type="Proteomes" id="UP000234681"/>
    </source>
</evidence>
<name>A6JTW2_RAT</name>
<reference evidence="1 2" key="1">
    <citation type="submission" date="2005-09" db="EMBL/GenBank/DDBJ databases">
        <authorList>
            <person name="Mural R.J."/>
            <person name="Li P.W."/>
            <person name="Adams M.D."/>
            <person name="Amanatides P.G."/>
            <person name="Baden-Tillson H."/>
            <person name="Barnstead M."/>
            <person name="Chin S.H."/>
            <person name="Dew I."/>
            <person name="Evans C.A."/>
            <person name="Ferriera S."/>
            <person name="Flanigan M."/>
            <person name="Fosler C."/>
            <person name="Glodek A."/>
            <person name="Gu Z."/>
            <person name="Holt R.A."/>
            <person name="Jennings D."/>
            <person name="Kraft C.L."/>
            <person name="Lu F."/>
            <person name="Nguyen T."/>
            <person name="Nusskern D.R."/>
            <person name="Pfannkoch C.M."/>
            <person name="Sitter C."/>
            <person name="Sutton G.G."/>
            <person name="Venter J.C."/>
            <person name="Wang Z."/>
            <person name="Woodage T."/>
            <person name="Zheng X.H."/>
            <person name="Zhong F."/>
        </authorList>
    </citation>
    <scope>NUCLEOTIDE SEQUENCE [LARGE SCALE GENOMIC DNA]</scope>
    <source>
        <strain>BN</strain>
        <strain evidence="2">Sprague-Dawley</strain>
    </source>
</reference>
<dbReference type="EMBL" id="CH474001">
    <property type="protein sequence ID" value="EDL93337.1"/>
    <property type="molecule type" value="Genomic_DNA"/>
</dbReference>
<sequence>MDSWLLKSFYLLMGGGG</sequence>
<accession>A6JTW2</accession>
<protein>
    <submittedName>
        <fullName evidence="1">RCG45428</fullName>
    </submittedName>
</protein>